<sequence>MQSRSPWQALSRKSRLSRPPRTVLRVKIQYSGLKVRSGKFTRNTVYKASEVEYLDGTRSRCRRRERLSDHIGAWASQLLSVDLVEETKVCPPAGCGRGPRAHHRDRVRQLFRKVTHSASLIFEFTQPRQSTDQWYRGNNIIIWFFNNIRFPRPDNAFLSFADDPQLAEARQKTFFLTPIDFTVVEVHSRPIYK</sequence>
<dbReference type="AlphaFoldDB" id="A0A4C1VSL1"/>
<dbReference type="Proteomes" id="UP000299102">
    <property type="component" value="Unassembled WGS sequence"/>
</dbReference>
<reference evidence="1 2" key="1">
    <citation type="journal article" date="2019" name="Commun. Biol.">
        <title>The bagworm genome reveals a unique fibroin gene that provides high tensile strength.</title>
        <authorList>
            <person name="Kono N."/>
            <person name="Nakamura H."/>
            <person name="Ohtoshi R."/>
            <person name="Tomita M."/>
            <person name="Numata K."/>
            <person name="Arakawa K."/>
        </authorList>
    </citation>
    <scope>NUCLEOTIDE SEQUENCE [LARGE SCALE GENOMIC DNA]</scope>
</reference>
<protein>
    <submittedName>
        <fullName evidence="1">Uncharacterized protein</fullName>
    </submittedName>
</protein>
<evidence type="ECO:0000313" key="2">
    <source>
        <dbReference type="Proteomes" id="UP000299102"/>
    </source>
</evidence>
<dbReference type="EMBL" id="BGZK01000404">
    <property type="protein sequence ID" value="GBP41683.1"/>
    <property type="molecule type" value="Genomic_DNA"/>
</dbReference>
<organism evidence="1 2">
    <name type="scientific">Eumeta variegata</name>
    <name type="common">Bagworm moth</name>
    <name type="synonym">Eumeta japonica</name>
    <dbReference type="NCBI Taxonomy" id="151549"/>
    <lineage>
        <taxon>Eukaryota</taxon>
        <taxon>Metazoa</taxon>
        <taxon>Ecdysozoa</taxon>
        <taxon>Arthropoda</taxon>
        <taxon>Hexapoda</taxon>
        <taxon>Insecta</taxon>
        <taxon>Pterygota</taxon>
        <taxon>Neoptera</taxon>
        <taxon>Endopterygota</taxon>
        <taxon>Lepidoptera</taxon>
        <taxon>Glossata</taxon>
        <taxon>Ditrysia</taxon>
        <taxon>Tineoidea</taxon>
        <taxon>Psychidae</taxon>
        <taxon>Oiketicinae</taxon>
        <taxon>Eumeta</taxon>
    </lineage>
</organism>
<name>A0A4C1VSL1_EUMVA</name>
<accession>A0A4C1VSL1</accession>
<evidence type="ECO:0000313" key="1">
    <source>
        <dbReference type="EMBL" id="GBP41683.1"/>
    </source>
</evidence>
<proteinExistence type="predicted"/>
<comment type="caution">
    <text evidence="1">The sequence shown here is derived from an EMBL/GenBank/DDBJ whole genome shotgun (WGS) entry which is preliminary data.</text>
</comment>
<gene>
    <name evidence="1" type="ORF">EVAR_24043_1</name>
</gene>
<keyword evidence="2" id="KW-1185">Reference proteome</keyword>